<sequence length="297" mass="34150">MDADIIHPRMVDASIMTDAPIAQRRGTHYHLHQSPLLPNNIERDAYNYFRDNWDQLATFISTVMSPERQQTTPLTRFSHEVLYRIAYTICWQGMRRQLYEKLIVHLSQELQEQQLRLSRSDLPSSVWFNAFGCLIVNHAHAISTISSIFAYLNRTYVTGELQSDLNHELRLLLHSRFIQGQSEKLFICLRMVADGSLPMGDRVVSNVILSLNRINADYYWFNPPLFQQHIPAFKTPPNATELAARFDLAQARLDVQMQLGGDGVNNMTKGMCRKHYLDPNSLPIPKRNHATGDSVDV</sequence>
<dbReference type="GO" id="GO:0019901">
    <property type="term" value="F:protein kinase binding"/>
    <property type="evidence" value="ECO:0007669"/>
    <property type="project" value="TreeGrafter"/>
</dbReference>
<evidence type="ECO:0000313" key="6">
    <source>
        <dbReference type="Proteomes" id="UP000320475"/>
    </source>
</evidence>
<dbReference type="Proteomes" id="UP000320475">
    <property type="component" value="Unassembled WGS sequence"/>
</dbReference>
<proteinExistence type="inferred from homology"/>
<evidence type="ECO:0000313" key="5">
    <source>
        <dbReference type="Proteomes" id="UP000317494"/>
    </source>
</evidence>
<dbReference type="GO" id="GO:0031625">
    <property type="term" value="F:ubiquitin protein ligase binding"/>
    <property type="evidence" value="ECO:0007669"/>
    <property type="project" value="InterPro"/>
</dbReference>
<evidence type="ECO:0000259" key="2">
    <source>
        <dbReference type="Pfam" id="PF00888"/>
    </source>
</evidence>
<gene>
    <name evidence="3" type="ORF">SeLEV6574_g01992</name>
    <name evidence="4" type="ORF">SeMB42_g02054</name>
</gene>
<evidence type="ECO:0000313" key="3">
    <source>
        <dbReference type="EMBL" id="TPX48505.1"/>
    </source>
</evidence>
<dbReference type="EMBL" id="QEAN01000060">
    <property type="protein sequence ID" value="TPX50946.1"/>
    <property type="molecule type" value="Genomic_DNA"/>
</dbReference>
<dbReference type="InterPro" id="IPR042652">
    <property type="entry name" value="CACUL1"/>
</dbReference>
<protein>
    <recommendedName>
        <fullName evidence="2">Cullin N-terminal domain-containing protein</fullName>
    </recommendedName>
</protein>
<comment type="caution">
    <text evidence="4">The sequence shown here is derived from an EMBL/GenBank/DDBJ whole genome shotgun (WGS) entry which is preliminary data.</text>
</comment>
<dbReference type="OrthoDB" id="2115639at2759"/>
<keyword evidence="5" id="KW-1185">Reference proteome</keyword>
<reference evidence="5 6" key="1">
    <citation type="journal article" date="2019" name="Sci. Rep.">
        <title>Comparative genomics of chytrid fungi reveal insights into the obligate biotrophic and pathogenic lifestyle of Synchytrium endobioticum.</title>
        <authorList>
            <person name="van de Vossenberg B.T.L.H."/>
            <person name="Warris S."/>
            <person name="Nguyen H.D.T."/>
            <person name="van Gent-Pelzer M.P.E."/>
            <person name="Joly D.L."/>
            <person name="van de Geest H.C."/>
            <person name="Bonants P.J.M."/>
            <person name="Smith D.S."/>
            <person name="Levesque C.A."/>
            <person name="van der Lee T.A.J."/>
        </authorList>
    </citation>
    <scope>NUCLEOTIDE SEQUENCE [LARGE SCALE GENOMIC DNA]</scope>
    <source>
        <strain evidence="3 6">LEV6574</strain>
        <strain evidence="4 5">MB42</strain>
    </source>
</reference>
<dbReference type="Gene3D" id="1.20.1310.10">
    <property type="entry name" value="Cullin Repeats"/>
    <property type="match status" value="1"/>
</dbReference>
<comment type="similarity">
    <text evidence="1">Belongs to the cullin family.</text>
</comment>
<dbReference type="PANTHER" id="PTHR46636">
    <property type="entry name" value="CDK2-ASSOCIATED AND CULLIN DOMAIN-CONTAINING PROTEIN 1"/>
    <property type="match status" value="1"/>
</dbReference>
<name>A0A507DHC8_9FUNG</name>
<organism evidence="4 5">
    <name type="scientific">Synchytrium endobioticum</name>
    <dbReference type="NCBI Taxonomy" id="286115"/>
    <lineage>
        <taxon>Eukaryota</taxon>
        <taxon>Fungi</taxon>
        <taxon>Fungi incertae sedis</taxon>
        <taxon>Chytridiomycota</taxon>
        <taxon>Chytridiomycota incertae sedis</taxon>
        <taxon>Chytridiomycetes</taxon>
        <taxon>Synchytriales</taxon>
        <taxon>Synchytriaceae</taxon>
        <taxon>Synchytrium</taxon>
    </lineage>
</organism>
<accession>A0A507DHC8</accession>
<dbReference type="Proteomes" id="UP000317494">
    <property type="component" value="Unassembled WGS sequence"/>
</dbReference>
<dbReference type="PANTHER" id="PTHR46636:SF1">
    <property type="entry name" value="CDK2-ASSOCIATED AND CULLIN DOMAIN-CONTAINING PROTEIN 1"/>
    <property type="match status" value="1"/>
</dbReference>
<dbReference type="GO" id="GO:0000082">
    <property type="term" value="P:G1/S transition of mitotic cell cycle"/>
    <property type="evidence" value="ECO:0007669"/>
    <property type="project" value="TreeGrafter"/>
</dbReference>
<dbReference type="SUPFAM" id="SSF74788">
    <property type="entry name" value="Cullin repeat-like"/>
    <property type="match status" value="1"/>
</dbReference>
<dbReference type="GO" id="GO:0006511">
    <property type="term" value="P:ubiquitin-dependent protein catabolic process"/>
    <property type="evidence" value="ECO:0007669"/>
    <property type="project" value="InterPro"/>
</dbReference>
<dbReference type="EMBL" id="QEAM01000051">
    <property type="protein sequence ID" value="TPX48505.1"/>
    <property type="molecule type" value="Genomic_DNA"/>
</dbReference>
<feature type="domain" description="Cullin N-terminal" evidence="2">
    <location>
        <begin position="53"/>
        <end position="162"/>
    </location>
</feature>
<dbReference type="STRING" id="286115.A0A507DHC8"/>
<dbReference type="Pfam" id="PF00888">
    <property type="entry name" value="Cullin"/>
    <property type="match status" value="1"/>
</dbReference>
<dbReference type="InterPro" id="IPR016159">
    <property type="entry name" value="Cullin_repeat-like_dom_sf"/>
</dbReference>
<dbReference type="InterPro" id="IPR001373">
    <property type="entry name" value="Cullin_N"/>
</dbReference>
<evidence type="ECO:0000313" key="4">
    <source>
        <dbReference type="EMBL" id="TPX50946.1"/>
    </source>
</evidence>
<evidence type="ECO:0000256" key="1">
    <source>
        <dbReference type="ARBA" id="ARBA00006019"/>
    </source>
</evidence>
<dbReference type="AlphaFoldDB" id="A0A507DHC8"/>
<dbReference type="VEuPathDB" id="FungiDB:SeMB42_g02054"/>